<evidence type="ECO:0000256" key="5">
    <source>
        <dbReference type="ARBA" id="ARBA00023288"/>
    </source>
</evidence>
<keyword evidence="5" id="KW-0449">Lipoprotein</keyword>
<protein>
    <submittedName>
        <fullName evidence="7">Raffinose/stachyose/melibiose transport system substrate-binding protein</fullName>
    </submittedName>
</protein>
<keyword evidence="3" id="KW-0472">Membrane</keyword>
<keyword evidence="2 6" id="KW-0732">Signal</keyword>
<keyword evidence="1" id="KW-1003">Cell membrane</keyword>
<evidence type="ECO:0000256" key="2">
    <source>
        <dbReference type="ARBA" id="ARBA00022729"/>
    </source>
</evidence>
<feature type="chain" id="PRO_5011474385" evidence="6">
    <location>
        <begin position="26"/>
        <end position="435"/>
    </location>
</feature>
<gene>
    <name evidence="7" type="ORF">SAMN05216180_2367</name>
</gene>
<dbReference type="PANTHER" id="PTHR43649">
    <property type="entry name" value="ARABINOSE-BINDING PROTEIN-RELATED"/>
    <property type="match status" value="1"/>
</dbReference>
<evidence type="ECO:0000256" key="1">
    <source>
        <dbReference type="ARBA" id="ARBA00022475"/>
    </source>
</evidence>
<dbReference type="SUPFAM" id="SSF53850">
    <property type="entry name" value="Periplasmic binding protein-like II"/>
    <property type="match status" value="1"/>
</dbReference>
<evidence type="ECO:0000256" key="6">
    <source>
        <dbReference type="SAM" id="SignalP"/>
    </source>
</evidence>
<sequence length="435" mass="47492">MKKSLVSIFLAVAMTASVLSGCASAPAPSASGSASPTEAEPAKDVTLVVASSANWTKDIDKEIAEKFTAETGIKVEFQATPDDQYSNVLKAKLSTGEGPDIFLCQSGVGMNEFLPDKNFLDLSNEPWVSRYVDWAKSGTTYNGKIVAMNLWSADGWGLLYDPAKFEKAGVTAVPKTYEEFDAACSKLVQAGYVPVYEFGSAIWHQPLWLNAVGSTAEATNPDYLKALNDNTLKFADVPSYELALTQLKQFADKGYFGKDFMAQTWETSIDNMAADKYAMILTYTTYPNEVMAAHPNSGADKWEMFPVPFADNTKFAMSSGGVVHAINKNSKNIDAAKAYLEFRSKKENAAQFYAARTDLGSTAFNDVEGKITLAFDTVNKNSNASVLDLQTGSQFFDLTTMGKYFQELYMGTKTPKQVLEAIDSDRAKMFEAIAK</sequence>
<dbReference type="Proteomes" id="UP000199158">
    <property type="component" value="Unassembled WGS sequence"/>
</dbReference>
<dbReference type="InterPro" id="IPR050490">
    <property type="entry name" value="Bact_solute-bd_prot1"/>
</dbReference>
<evidence type="ECO:0000313" key="8">
    <source>
        <dbReference type="Proteomes" id="UP000199158"/>
    </source>
</evidence>
<feature type="signal peptide" evidence="6">
    <location>
        <begin position="1"/>
        <end position="25"/>
    </location>
</feature>
<reference evidence="7 8" key="1">
    <citation type="submission" date="2016-10" db="EMBL/GenBank/DDBJ databases">
        <authorList>
            <person name="de Groot N.N."/>
        </authorList>
    </citation>
    <scope>NUCLEOTIDE SEQUENCE [LARGE SCALE GENOMIC DNA]</scope>
    <source>
        <strain evidence="7 8">CGMCC 1.5070</strain>
    </source>
</reference>
<keyword evidence="4" id="KW-0564">Palmitate</keyword>
<dbReference type="Gene3D" id="3.40.190.10">
    <property type="entry name" value="Periplasmic binding protein-like II"/>
    <property type="match status" value="2"/>
</dbReference>
<evidence type="ECO:0000313" key="7">
    <source>
        <dbReference type="EMBL" id="SEM99245.1"/>
    </source>
</evidence>
<dbReference type="OrthoDB" id="9798191at2"/>
<dbReference type="PANTHER" id="PTHR43649:SF33">
    <property type="entry name" value="POLYGALACTURONAN_RHAMNOGALACTURONAN-BINDING PROTEIN YTCQ"/>
    <property type="match status" value="1"/>
</dbReference>
<dbReference type="AlphaFoldDB" id="A0A1H8CW36"/>
<dbReference type="STRING" id="474960.SAMN05216180_2367"/>
<proteinExistence type="predicted"/>
<dbReference type="InterPro" id="IPR006059">
    <property type="entry name" value="SBP"/>
</dbReference>
<dbReference type="Pfam" id="PF01547">
    <property type="entry name" value="SBP_bac_1"/>
    <property type="match status" value="1"/>
</dbReference>
<organism evidence="7 8">
    <name type="scientific">Hydrogenoanaerobacterium saccharovorans</name>
    <dbReference type="NCBI Taxonomy" id="474960"/>
    <lineage>
        <taxon>Bacteria</taxon>
        <taxon>Bacillati</taxon>
        <taxon>Bacillota</taxon>
        <taxon>Clostridia</taxon>
        <taxon>Eubacteriales</taxon>
        <taxon>Oscillospiraceae</taxon>
        <taxon>Hydrogenoanaerobacterium</taxon>
    </lineage>
</organism>
<dbReference type="EMBL" id="FOCG01000002">
    <property type="protein sequence ID" value="SEM99245.1"/>
    <property type="molecule type" value="Genomic_DNA"/>
</dbReference>
<accession>A0A1H8CW36</accession>
<evidence type="ECO:0000256" key="3">
    <source>
        <dbReference type="ARBA" id="ARBA00023136"/>
    </source>
</evidence>
<keyword evidence="8" id="KW-1185">Reference proteome</keyword>
<dbReference type="RefSeq" id="WP_092755404.1">
    <property type="nucleotide sequence ID" value="NZ_FOCG01000002.1"/>
</dbReference>
<name>A0A1H8CW36_9FIRM</name>
<evidence type="ECO:0000256" key="4">
    <source>
        <dbReference type="ARBA" id="ARBA00023139"/>
    </source>
</evidence>
<dbReference type="PROSITE" id="PS51257">
    <property type="entry name" value="PROKAR_LIPOPROTEIN"/>
    <property type="match status" value="1"/>
</dbReference>